<evidence type="ECO:0000313" key="2">
    <source>
        <dbReference type="Proteomes" id="UP001232445"/>
    </source>
</evidence>
<dbReference type="Pfam" id="PF14398">
    <property type="entry name" value="ATPgrasp_YheCD"/>
    <property type="match status" value="1"/>
</dbReference>
<comment type="caution">
    <text evidence="1">The sequence shown here is derived from an EMBL/GenBank/DDBJ whole genome shotgun (WGS) entry which is preliminary data.</text>
</comment>
<keyword evidence="2" id="KW-1185">Reference proteome</keyword>
<sequence length="349" mass="41601">MIGLILSTRRINNAARHYFTDDYFSFYTTQARKNKVDLCIYSIDHINVHNKTVDGFVYDYRTNVLMPKNVPIPRLNLYRLNASLKKKAAIQKVRQLSEEDGIIFFNACTKRERSKYHDYLFLNSFKEIRPCLPETASLSWNSLLGMLKRYETVFVKPKFGGKGNHIYIIRRKSNHYTIDYFYRQTKDSRIVHDKELKTFYSETFSRPSRYIVQQGIPLKTYQGRKFDIRVSPQKNKMERWQITGMFARVAKEGWDVTNLDKGGKAKYTLKRLLSMKTKKEIHRLSLLIAQALEQRFPYMIDMGLDFAVDQDEKIWLLEANFRPFRKQVKVKRNRIPFEYVCAVYRRLKE</sequence>
<dbReference type="Proteomes" id="UP001232445">
    <property type="component" value="Unassembled WGS sequence"/>
</dbReference>
<gene>
    <name evidence="1" type="ORF">J2S00_001711</name>
</gene>
<name>A0ABU0CTU0_9BACI</name>
<dbReference type="InterPro" id="IPR026838">
    <property type="entry name" value="YheC/D"/>
</dbReference>
<dbReference type="EMBL" id="JAUSUQ010000005">
    <property type="protein sequence ID" value="MDQ0338925.1"/>
    <property type="molecule type" value="Genomic_DNA"/>
</dbReference>
<dbReference type="Gene3D" id="3.30.470.20">
    <property type="entry name" value="ATP-grasp fold, B domain"/>
    <property type="match status" value="1"/>
</dbReference>
<proteinExistence type="predicted"/>
<dbReference type="RefSeq" id="WP_307338075.1">
    <property type="nucleotide sequence ID" value="NZ_JAUSUQ010000005.1"/>
</dbReference>
<evidence type="ECO:0000313" key="1">
    <source>
        <dbReference type="EMBL" id="MDQ0338925.1"/>
    </source>
</evidence>
<protein>
    <recommendedName>
        <fullName evidence="3">YheC/YheD family protein</fullName>
    </recommendedName>
</protein>
<organism evidence="1 2">
    <name type="scientific">Caldalkalibacillus uzonensis</name>
    <dbReference type="NCBI Taxonomy" id="353224"/>
    <lineage>
        <taxon>Bacteria</taxon>
        <taxon>Bacillati</taxon>
        <taxon>Bacillota</taxon>
        <taxon>Bacilli</taxon>
        <taxon>Bacillales</taxon>
        <taxon>Bacillaceae</taxon>
        <taxon>Caldalkalibacillus</taxon>
    </lineage>
</organism>
<reference evidence="1 2" key="1">
    <citation type="submission" date="2023-07" db="EMBL/GenBank/DDBJ databases">
        <title>Genomic Encyclopedia of Type Strains, Phase IV (KMG-IV): sequencing the most valuable type-strain genomes for metagenomic binning, comparative biology and taxonomic classification.</title>
        <authorList>
            <person name="Goeker M."/>
        </authorList>
    </citation>
    <scope>NUCLEOTIDE SEQUENCE [LARGE SCALE GENOMIC DNA]</scope>
    <source>
        <strain evidence="1 2">DSM 17740</strain>
    </source>
</reference>
<evidence type="ECO:0008006" key="3">
    <source>
        <dbReference type="Google" id="ProtNLM"/>
    </source>
</evidence>
<accession>A0ABU0CTU0</accession>
<dbReference type="SUPFAM" id="SSF56059">
    <property type="entry name" value="Glutathione synthetase ATP-binding domain-like"/>
    <property type="match status" value="1"/>
</dbReference>